<dbReference type="InterPro" id="IPR001296">
    <property type="entry name" value="Glyco_trans_1"/>
</dbReference>
<reference evidence="3" key="1">
    <citation type="submission" date="2023-07" db="EMBL/GenBank/DDBJ databases">
        <title>Molecular identification of indigenous halophilic bacteria isolated from red sea cost, biodegradation of synthetic dyes and assessment of degraded metabolite toxicity.</title>
        <authorList>
            <person name="Chaieb K."/>
            <person name="Altayb H.N."/>
        </authorList>
    </citation>
    <scope>NUCLEOTIDE SEQUENCE [LARGE SCALE GENOMIC DNA]</scope>
    <source>
        <strain evidence="3">K20</strain>
    </source>
</reference>
<evidence type="ECO:0000259" key="1">
    <source>
        <dbReference type="Pfam" id="PF00534"/>
    </source>
</evidence>
<protein>
    <submittedName>
        <fullName evidence="2">Glycosyltransferase</fullName>
    </submittedName>
</protein>
<sequence length="394" mass="44710">MKIAVVVNSLKIGGMERVAVNLASAYQNNGHEVDLIYLKNRRVELRPDNPAIPVSLIDVKKGVLQTGIGILWLILCRFSNLLMRKTYSLFFAYAEARIFAKKLAQMEKEAGKPFDLIIFRGHGTFEHVWPLQDSRFVFVCESVQAQEHYGFLSRWAFSHLYGKRNMVCISQGVLDNFQQMMQRYQFLPAKTALISNPIEFDRIESYPVGSRETLHSKPFILGLGRLNPVKNFPLLIQAYHRLIQQHEIAQDLVIVGDGKERERLEKMVDELQLRDRVFFKGAQNPPYAWFHHADLFVLSSMSEGLGMVIIEALACGTTVVATNCPGGVTDIMQGELGQYLAKMTPEALAEKMWFALNAKQNDAYNDCVARSLAQFDGKQIVNTFIDEFADIHSN</sequence>
<dbReference type="Proteomes" id="UP001199044">
    <property type="component" value="Unassembled WGS sequence"/>
</dbReference>
<dbReference type="PANTHER" id="PTHR12526:SF627">
    <property type="entry name" value="D-RHAMNOSYLTRANSFERASE WBPZ"/>
    <property type="match status" value="1"/>
</dbReference>
<dbReference type="EMBL" id="JAIWIU010000202">
    <property type="protein sequence ID" value="MCA2018787.1"/>
    <property type="molecule type" value="Genomic_DNA"/>
</dbReference>
<gene>
    <name evidence="2" type="ORF">LDJ79_21925</name>
</gene>
<evidence type="ECO:0000313" key="2">
    <source>
        <dbReference type="EMBL" id="MCA2018787.1"/>
    </source>
</evidence>
<dbReference type="Pfam" id="PF00534">
    <property type="entry name" value="Glycos_transf_1"/>
    <property type="match status" value="1"/>
</dbReference>
<name>A0ABS7YUV3_9VIBR</name>
<dbReference type="Gene3D" id="3.40.50.2000">
    <property type="entry name" value="Glycogen Phosphorylase B"/>
    <property type="match status" value="2"/>
</dbReference>
<comment type="caution">
    <text evidence="2">The sequence shown here is derived from an EMBL/GenBank/DDBJ whole genome shotgun (WGS) entry which is preliminary data.</text>
</comment>
<dbReference type="SUPFAM" id="SSF53756">
    <property type="entry name" value="UDP-Glycosyltransferase/glycogen phosphorylase"/>
    <property type="match status" value="1"/>
</dbReference>
<evidence type="ECO:0000313" key="3">
    <source>
        <dbReference type="Proteomes" id="UP001199044"/>
    </source>
</evidence>
<keyword evidence="3" id="KW-1185">Reference proteome</keyword>
<dbReference type="CDD" id="cd03811">
    <property type="entry name" value="GT4_GT28_WabH-like"/>
    <property type="match status" value="1"/>
</dbReference>
<accession>A0ABS7YUV3</accession>
<dbReference type="PANTHER" id="PTHR12526">
    <property type="entry name" value="GLYCOSYLTRANSFERASE"/>
    <property type="match status" value="1"/>
</dbReference>
<organism evidence="2 3">
    <name type="scientific">Vibrio tritonius</name>
    <dbReference type="NCBI Taxonomy" id="1435069"/>
    <lineage>
        <taxon>Bacteria</taxon>
        <taxon>Pseudomonadati</taxon>
        <taxon>Pseudomonadota</taxon>
        <taxon>Gammaproteobacteria</taxon>
        <taxon>Vibrionales</taxon>
        <taxon>Vibrionaceae</taxon>
        <taxon>Vibrio</taxon>
    </lineage>
</organism>
<proteinExistence type="predicted"/>
<dbReference type="RefSeq" id="WP_225252093.1">
    <property type="nucleotide sequence ID" value="NZ_JAIWIU010000202.1"/>
</dbReference>
<feature type="domain" description="Glycosyl transferase family 1" evidence="1">
    <location>
        <begin position="216"/>
        <end position="359"/>
    </location>
</feature>